<feature type="region of interest" description="Disordered" evidence="1">
    <location>
        <begin position="1"/>
        <end position="103"/>
    </location>
</feature>
<dbReference type="PANTHER" id="PTHR46599:SF6">
    <property type="entry name" value="DUAL SPECIFICITY PHOSPHATASE 26"/>
    <property type="match status" value="1"/>
</dbReference>
<feature type="compositionally biased region" description="Acidic residues" evidence="1">
    <location>
        <begin position="76"/>
        <end position="98"/>
    </location>
</feature>
<accession>A0AAU9USR7</accession>
<dbReference type="EMBL" id="CAKOGL010000025">
    <property type="protein sequence ID" value="CAH2102709.1"/>
    <property type="molecule type" value="Genomic_DNA"/>
</dbReference>
<sequence>MEPGTSSGRKRSLGNNNNQHVAKNKRTIMPKDKDFDTTVTSWLDHEDSSDSEAEDIDDTFTPELHEHNSDTVSESGPEEQFDNADDVPEEQTSSDDDVPLSAPRSFYGKNRYKWARQPPSRATRVPQHNIIRRINFSNLTENDPKNPLSIWNKYIDDEILLEILKWTNEKLNLYRSKFSEKDRVELRNLDMVELHAFIGLLLFTAVFKSNHENVDYIFATDGTGRDIFRCVMSKNRFLIILHFMRFDNSADHEARRLSDKIAAISWVFTKFVENCQRLYNVSEYATVDEMLVPFRGRTHLMIYMPMKPAKYGLKLMCLCDARNGYFYNCYIYTGRGSDGEGLTDEEKKFMVPTQAVIHLAKPLFGSNRNITCDNWFTSIELIEYLKKKGLTCVGTMKKNKREIPKEFLPSKHRDVGSTLYGFAGQNTLLSHVPKKNKAVILLSSMHHAEAVDEPTGKPEIIEFYNKTKGGVDEIDKKCSIYTTSRRTRRWPMVVFYRILYISTINSHLLYDIHYDKTKERGIFVKELARSLVLPQMKRRALNERLPRELRLSLARVLGKDMPVPDRQEVDEEESKKRKRCHTCPLKLQRKSTHTCYACKKHVCLQCAKQVCPDCL</sequence>
<feature type="compositionally biased region" description="Polar residues" evidence="1">
    <location>
        <begin position="1"/>
        <end position="21"/>
    </location>
</feature>
<name>A0AAU9USR7_EUPED</name>
<evidence type="ECO:0000313" key="3">
    <source>
        <dbReference type="EMBL" id="CAH2102709.1"/>
    </source>
</evidence>
<comment type="caution">
    <text evidence="3">The sequence shown here is derived from an EMBL/GenBank/DDBJ whole genome shotgun (WGS) entry which is preliminary data.</text>
</comment>
<protein>
    <recommendedName>
        <fullName evidence="2">PiggyBac transposable element-derived protein domain-containing protein</fullName>
    </recommendedName>
</protein>
<feature type="compositionally biased region" description="Acidic residues" evidence="1">
    <location>
        <begin position="49"/>
        <end position="60"/>
    </location>
</feature>
<dbReference type="Proteomes" id="UP001153954">
    <property type="component" value="Unassembled WGS sequence"/>
</dbReference>
<feature type="domain" description="PiggyBac transposable element-derived protein" evidence="2">
    <location>
        <begin position="147"/>
        <end position="507"/>
    </location>
</feature>
<dbReference type="PANTHER" id="PTHR46599">
    <property type="entry name" value="PIGGYBAC TRANSPOSABLE ELEMENT-DERIVED PROTEIN 4"/>
    <property type="match status" value="1"/>
</dbReference>
<evidence type="ECO:0000313" key="4">
    <source>
        <dbReference type="Proteomes" id="UP001153954"/>
    </source>
</evidence>
<reference evidence="3" key="1">
    <citation type="submission" date="2022-03" db="EMBL/GenBank/DDBJ databases">
        <authorList>
            <person name="Tunstrom K."/>
        </authorList>
    </citation>
    <scope>NUCLEOTIDE SEQUENCE</scope>
</reference>
<dbReference type="AlphaFoldDB" id="A0AAU9USR7"/>
<proteinExistence type="predicted"/>
<dbReference type="InterPro" id="IPR029526">
    <property type="entry name" value="PGBD"/>
</dbReference>
<keyword evidence="4" id="KW-1185">Reference proteome</keyword>
<organism evidence="3 4">
    <name type="scientific">Euphydryas editha</name>
    <name type="common">Edith's checkerspot</name>
    <dbReference type="NCBI Taxonomy" id="104508"/>
    <lineage>
        <taxon>Eukaryota</taxon>
        <taxon>Metazoa</taxon>
        <taxon>Ecdysozoa</taxon>
        <taxon>Arthropoda</taxon>
        <taxon>Hexapoda</taxon>
        <taxon>Insecta</taxon>
        <taxon>Pterygota</taxon>
        <taxon>Neoptera</taxon>
        <taxon>Endopterygota</taxon>
        <taxon>Lepidoptera</taxon>
        <taxon>Glossata</taxon>
        <taxon>Ditrysia</taxon>
        <taxon>Papilionoidea</taxon>
        <taxon>Nymphalidae</taxon>
        <taxon>Nymphalinae</taxon>
        <taxon>Euphydryas</taxon>
    </lineage>
</organism>
<dbReference type="Pfam" id="PF13843">
    <property type="entry name" value="DDE_Tnp_1_7"/>
    <property type="match status" value="1"/>
</dbReference>
<evidence type="ECO:0000256" key="1">
    <source>
        <dbReference type="SAM" id="MobiDB-lite"/>
    </source>
</evidence>
<evidence type="ECO:0000259" key="2">
    <source>
        <dbReference type="Pfam" id="PF13843"/>
    </source>
</evidence>
<gene>
    <name evidence="3" type="ORF">EEDITHA_LOCUS17297</name>
</gene>